<feature type="transmembrane region" description="Helical" evidence="5">
    <location>
        <begin position="140"/>
        <end position="162"/>
    </location>
</feature>
<feature type="transmembrane region" description="Helical" evidence="5">
    <location>
        <begin position="66"/>
        <end position="88"/>
    </location>
</feature>
<dbReference type="Proteomes" id="UP000812440">
    <property type="component" value="Unassembled WGS sequence"/>
</dbReference>
<comment type="caution">
    <text evidence="7">The sequence shown here is derived from an EMBL/GenBank/DDBJ whole genome shotgun (WGS) entry which is preliminary data.</text>
</comment>
<dbReference type="Pfam" id="PF00001">
    <property type="entry name" value="7tm_1"/>
    <property type="match status" value="1"/>
</dbReference>
<evidence type="ECO:0000313" key="8">
    <source>
        <dbReference type="Proteomes" id="UP000812440"/>
    </source>
</evidence>
<dbReference type="OrthoDB" id="9936719at2759"/>
<gene>
    <name evidence="7" type="ORF">GDO86_018263</name>
</gene>
<dbReference type="InterPro" id="IPR017452">
    <property type="entry name" value="GPCR_Rhodpsn_7TM"/>
</dbReference>
<keyword evidence="4 5" id="KW-0472">Membrane</keyword>
<evidence type="ECO:0000256" key="5">
    <source>
        <dbReference type="SAM" id="Phobius"/>
    </source>
</evidence>
<evidence type="ECO:0000256" key="2">
    <source>
        <dbReference type="ARBA" id="ARBA00022692"/>
    </source>
</evidence>
<evidence type="ECO:0000256" key="3">
    <source>
        <dbReference type="ARBA" id="ARBA00022989"/>
    </source>
</evidence>
<feature type="domain" description="G-protein coupled receptors family 1 profile" evidence="6">
    <location>
        <begin position="45"/>
        <end position="299"/>
    </location>
</feature>
<evidence type="ECO:0000256" key="4">
    <source>
        <dbReference type="ARBA" id="ARBA00023136"/>
    </source>
</evidence>
<dbReference type="GO" id="GO:0008188">
    <property type="term" value="F:neuropeptide receptor activity"/>
    <property type="evidence" value="ECO:0007669"/>
    <property type="project" value="InterPro"/>
</dbReference>
<feature type="transmembrane region" description="Helical" evidence="5">
    <location>
        <begin position="192"/>
        <end position="212"/>
    </location>
</feature>
<sequence>MDDFFETSFPAANLNLTSECVVNKDFTFGYLSSVYLVVFLVGFLGNVFGLWNMCLNWKKWTSLNVFMLNLGVADLLYVITLPFFVTYYSNKEVWMFGYQFCRLARCLFHLNMYASISFLTVISVQRYLGIVHPLKMIGRFQNLCHALYISLLLWIWVIIQILPNLLFTNTAKNGTFCYDSTINEHLSTYTPYTMVITFTGFFVPFIITVACYTRVLLVLKSNNNVDPHLKRRSIKLVFIVLVLFFVCFFPYYTFRNLNLFSRTWQLQGTCTRTLKNVYVSYQVTRGLACLNSAINPLLYLVTNENFVSKFQTMRMKASHTFVFLQCLQSHSNNSKVPTSRLPVRADYQDCIWTPSFASHQHVVNSKVRIE</sequence>
<protein>
    <recommendedName>
        <fullName evidence="6">G-protein coupled receptors family 1 profile domain-containing protein</fullName>
    </recommendedName>
</protein>
<evidence type="ECO:0000313" key="7">
    <source>
        <dbReference type="EMBL" id="KAG8430197.1"/>
    </source>
</evidence>
<feature type="transmembrane region" description="Helical" evidence="5">
    <location>
        <begin position="233"/>
        <end position="252"/>
    </location>
</feature>
<name>A0A8T2IER8_9PIPI</name>
<dbReference type="PROSITE" id="PS50262">
    <property type="entry name" value="G_PROTEIN_RECEP_F1_2"/>
    <property type="match status" value="1"/>
</dbReference>
<feature type="transmembrane region" description="Helical" evidence="5">
    <location>
        <begin position="34"/>
        <end position="54"/>
    </location>
</feature>
<dbReference type="PRINTS" id="PR00237">
    <property type="entry name" value="GPCRRHODOPSN"/>
</dbReference>
<organism evidence="7 8">
    <name type="scientific">Hymenochirus boettgeri</name>
    <name type="common">Congo dwarf clawed frog</name>
    <dbReference type="NCBI Taxonomy" id="247094"/>
    <lineage>
        <taxon>Eukaryota</taxon>
        <taxon>Metazoa</taxon>
        <taxon>Chordata</taxon>
        <taxon>Craniata</taxon>
        <taxon>Vertebrata</taxon>
        <taxon>Euteleostomi</taxon>
        <taxon>Amphibia</taxon>
        <taxon>Batrachia</taxon>
        <taxon>Anura</taxon>
        <taxon>Pipoidea</taxon>
        <taxon>Pipidae</taxon>
        <taxon>Pipinae</taxon>
        <taxon>Hymenochirus</taxon>
    </lineage>
</organism>
<comment type="subcellular location">
    <subcellularLocation>
        <location evidence="1">Membrane</location>
    </subcellularLocation>
</comment>
<dbReference type="PANTHER" id="PTHR24244:SF0">
    <property type="entry name" value="G-PROTEIN COUPLED RECEPTORS FAMILY 1 PROFILE DOMAIN-CONTAINING PROTEIN"/>
    <property type="match status" value="1"/>
</dbReference>
<dbReference type="GO" id="GO:0016020">
    <property type="term" value="C:membrane"/>
    <property type="evidence" value="ECO:0007669"/>
    <property type="project" value="UniProtKB-SubCell"/>
</dbReference>
<dbReference type="SUPFAM" id="SSF81321">
    <property type="entry name" value="Family A G protein-coupled receptor-like"/>
    <property type="match status" value="1"/>
</dbReference>
<dbReference type="Gene3D" id="1.20.1070.10">
    <property type="entry name" value="Rhodopsin 7-helix transmembrane proteins"/>
    <property type="match status" value="1"/>
</dbReference>
<dbReference type="PRINTS" id="PR01157">
    <property type="entry name" value="P2YPURNOCPTR"/>
</dbReference>
<evidence type="ECO:0000259" key="6">
    <source>
        <dbReference type="PROSITE" id="PS50262"/>
    </source>
</evidence>
<evidence type="ECO:0000256" key="1">
    <source>
        <dbReference type="ARBA" id="ARBA00004370"/>
    </source>
</evidence>
<accession>A0A8T2IER8</accession>
<dbReference type="EMBL" id="JAACNH010001336">
    <property type="protein sequence ID" value="KAG8430197.1"/>
    <property type="molecule type" value="Genomic_DNA"/>
</dbReference>
<dbReference type="AlphaFoldDB" id="A0A8T2IER8"/>
<dbReference type="InterPro" id="IPR027294">
    <property type="entry name" value="NPS_rcpt"/>
</dbReference>
<feature type="transmembrane region" description="Helical" evidence="5">
    <location>
        <begin position="108"/>
        <end position="128"/>
    </location>
</feature>
<proteinExistence type="predicted"/>
<dbReference type="InterPro" id="IPR000276">
    <property type="entry name" value="GPCR_Rhodpsn"/>
</dbReference>
<keyword evidence="2 5" id="KW-0812">Transmembrane</keyword>
<keyword evidence="8" id="KW-1185">Reference proteome</keyword>
<reference evidence="7" key="1">
    <citation type="thesis" date="2020" institute="ProQuest LLC" country="789 East Eisenhower Parkway, Ann Arbor, MI, USA">
        <title>Comparative Genomics and Chromosome Evolution.</title>
        <authorList>
            <person name="Mudd A.B."/>
        </authorList>
    </citation>
    <scope>NUCLEOTIDE SEQUENCE</scope>
    <source>
        <strain evidence="7">Female2</strain>
        <tissue evidence="7">Blood</tissue>
    </source>
</reference>
<dbReference type="PANTHER" id="PTHR24244">
    <property type="entry name" value="NEUROPEPTIDE S RECEPTOR"/>
    <property type="match status" value="1"/>
</dbReference>
<keyword evidence="3 5" id="KW-1133">Transmembrane helix</keyword>